<reference evidence="2 3" key="1">
    <citation type="submission" date="2019-07" db="EMBL/GenBank/DDBJ databases">
        <authorList>
            <person name="Park M."/>
        </authorList>
    </citation>
    <scope>NUCLEOTIDE SEQUENCE [LARGE SCALE GENOMIC DNA]</scope>
    <source>
        <strain evidence="2 3">KCTC32445</strain>
    </source>
</reference>
<protein>
    <submittedName>
        <fullName evidence="2">Nuclear transport factor 2 family protein</fullName>
    </submittedName>
</protein>
<evidence type="ECO:0000313" key="3">
    <source>
        <dbReference type="Proteomes" id="UP000320160"/>
    </source>
</evidence>
<dbReference type="InterPro" id="IPR032710">
    <property type="entry name" value="NTF2-like_dom_sf"/>
</dbReference>
<gene>
    <name evidence="2" type="ORF">FOM92_15550</name>
</gene>
<sequence length="164" mass="18697">MQSKKRPRLTAFAAPQELHDLAFRYALAVDTRDPAMLVSIFTHDGVVRGYGENPIEFAGAEGLTRMIAQVDASFDQTMHNVFNQTFERADDGTVSGLTTCIASHMLKGEGCNLLDFAMRYHNRYAQEEGRWKFAERRLEVVWVETRPVQKFTAAMMASDLREFR</sequence>
<keyword evidence="3" id="KW-1185">Reference proteome</keyword>
<accession>A0A553WCT3</accession>
<dbReference type="Proteomes" id="UP000320160">
    <property type="component" value="Unassembled WGS sequence"/>
</dbReference>
<organism evidence="2 3">
    <name type="scientific">Sphingorhabdus contaminans</name>
    <dbReference type="NCBI Taxonomy" id="1343899"/>
    <lineage>
        <taxon>Bacteria</taxon>
        <taxon>Pseudomonadati</taxon>
        <taxon>Pseudomonadota</taxon>
        <taxon>Alphaproteobacteria</taxon>
        <taxon>Sphingomonadales</taxon>
        <taxon>Sphingomonadaceae</taxon>
        <taxon>Sphingorhabdus</taxon>
    </lineage>
</organism>
<dbReference type="InterPro" id="IPR037401">
    <property type="entry name" value="SnoaL-like"/>
</dbReference>
<dbReference type="EMBL" id="VKKU01000002">
    <property type="protein sequence ID" value="TSB02496.1"/>
    <property type="molecule type" value="Genomic_DNA"/>
</dbReference>
<evidence type="ECO:0000259" key="1">
    <source>
        <dbReference type="Pfam" id="PF13577"/>
    </source>
</evidence>
<dbReference type="Gene3D" id="3.10.450.50">
    <property type="match status" value="1"/>
</dbReference>
<proteinExistence type="predicted"/>
<dbReference type="AlphaFoldDB" id="A0A553WCT3"/>
<comment type="caution">
    <text evidence="2">The sequence shown here is derived from an EMBL/GenBank/DDBJ whole genome shotgun (WGS) entry which is preliminary data.</text>
</comment>
<dbReference type="OrthoDB" id="1492465at2"/>
<dbReference type="Pfam" id="PF13577">
    <property type="entry name" value="SnoaL_4"/>
    <property type="match status" value="1"/>
</dbReference>
<name>A0A553WCT3_9SPHN</name>
<evidence type="ECO:0000313" key="2">
    <source>
        <dbReference type="EMBL" id="TSB02496.1"/>
    </source>
</evidence>
<dbReference type="SUPFAM" id="SSF54427">
    <property type="entry name" value="NTF2-like"/>
    <property type="match status" value="1"/>
</dbReference>
<feature type="domain" description="SnoaL-like" evidence="1">
    <location>
        <begin position="16"/>
        <end position="137"/>
    </location>
</feature>